<keyword evidence="3" id="KW-1185">Reference proteome</keyword>
<dbReference type="Proteomes" id="UP000620124">
    <property type="component" value="Unassembled WGS sequence"/>
</dbReference>
<accession>A0A8H6X3N3</accession>
<comment type="caution">
    <text evidence="2">The sequence shown here is derived from an EMBL/GenBank/DDBJ whole genome shotgun (WGS) entry which is preliminary data.</text>
</comment>
<dbReference type="OrthoDB" id="1681765at2759"/>
<dbReference type="AlphaFoldDB" id="A0A8H6X3N3"/>
<evidence type="ECO:0000259" key="1">
    <source>
        <dbReference type="Pfam" id="PF26138"/>
    </source>
</evidence>
<dbReference type="Pfam" id="PF26138">
    <property type="entry name" value="DUF8040"/>
    <property type="match status" value="1"/>
</dbReference>
<sequence>MTLNNISANAVLHFASDLLGLEKPQLRPMHTSILTGQRWLDEVLSGHPDRCRRELGMSALEFALLWAELTVWGDLTDGRYVTAQEQLAIFVYWMELFNLRHAQLRNIIERIFGVSKRRFRVLVSRPKMGYHQQTLMVGAAAALHNFLRIHEGINDIDDDKYDIEGHPFLAGAGNNVIDEEDVFAVDAAEKTRADARRDRITQAMWAVYILDHPDLQ</sequence>
<proteinExistence type="predicted"/>
<evidence type="ECO:0000313" key="3">
    <source>
        <dbReference type="Proteomes" id="UP000620124"/>
    </source>
</evidence>
<gene>
    <name evidence="2" type="ORF">MVEN_02344100</name>
</gene>
<evidence type="ECO:0000313" key="2">
    <source>
        <dbReference type="EMBL" id="KAF7333870.1"/>
    </source>
</evidence>
<reference evidence="2" key="1">
    <citation type="submission" date="2020-05" db="EMBL/GenBank/DDBJ databases">
        <title>Mycena genomes resolve the evolution of fungal bioluminescence.</title>
        <authorList>
            <person name="Tsai I.J."/>
        </authorList>
    </citation>
    <scope>NUCLEOTIDE SEQUENCE</scope>
    <source>
        <strain evidence="2">CCC161011</strain>
    </source>
</reference>
<name>A0A8H6X3N3_9AGAR</name>
<organism evidence="2 3">
    <name type="scientific">Mycena venus</name>
    <dbReference type="NCBI Taxonomy" id="2733690"/>
    <lineage>
        <taxon>Eukaryota</taxon>
        <taxon>Fungi</taxon>
        <taxon>Dikarya</taxon>
        <taxon>Basidiomycota</taxon>
        <taxon>Agaricomycotina</taxon>
        <taxon>Agaricomycetes</taxon>
        <taxon>Agaricomycetidae</taxon>
        <taxon>Agaricales</taxon>
        <taxon>Marasmiineae</taxon>
        <taxon>Mycenaceae</taxon>
        <taxon>Mycena</taxon>
    </lineage>
</organism>
<feature type="domain" description="DUF8040" evidence="1">
    <location>
        <begin position="31"/>
        <end position="94"/>
    </location>
</feature>
<dbReference type="InterPro" id="IPR058353">
    <property type="entry name" value="DUF8040"/>
</dbReference>
<protein>
    <submittedName>
        <fullName evidence="2">Putative nuclease HARBI1</fullName>
    </submittedName>
</protein>
<dbReference type="EMBL" id="JACAZI010000028">
    <property type="protein sequence ID" value="KAF7333870.1"/>
    <property type="molecule type" value="Genomic_DNA"/>
</dbReference>